<proteinExistence type="predicted"/>
<comment type="caution">
    <text evidence="2">The sequence shown here is derived from an EMBL/GenBank/DDBJ whole genome shotgun (WGS) entry which is preliminary data.</text>
</comment>
<accession>A0A6L2KU88</accession>
<dbReference type="AlphaFoldDB" id="A0A6L2KU88"/>
<gene>
    <name evidence="2" type="ORF">Tci_025139</name>
</gene>
<evidence type="ECO:0000256" key="1">
    <source>
        <dbReference type="SAM" id="MobiDB-lite"/>
    </source>
</evidence>
<protein>
    <submittedName>
        <fullName evidence="2">Uncharacterized protein</fullName>
    </submittedName>
</protein>
<name>A0A6L2KU88_TANCI</name>
<feature type="compositionally biased region" description="Basic and acidic residues" evidence="1">
    <location>
        <begin position="311"/>
        <end position="325"/>
    </location>
</feature>
<dbReference type="EMBL" id="BKCJ010003130">
    <property type="protein sequence ID" value="GEU53161.1"/>
    <property type="molecule type" value="Genomic_DNA"/>
</dbReference>
<evidence type="ECO:0000313" key="2">
    <source>
        <dbReference type="EMBL" id="GEU53161.1"/>
    </source>
</evidence>
<feature type="region of interest" description="Disordered" evidence="1">
    <location>
        <begin position="303"/>
        <end position="347"/>
    </location>
</feature>
<organism evidence="2">
    <name type="scientific">Tanacetum cinerariifolium</name>
    <name type="common">Dalmatian daisy</name>
    <name type="synonym">Chrysanthemum cinerariifolium</name>
    <dbReference type="NCBI Taxonomy" id="118510"/>
    <lineage>
        <taxon>Eukaryota</taxon>
        <taxon>Viridiplantae</taxon>
        <taxon>Streptophyta</taxon>
        <taxon>Embryophyta</taxon>
        <taxon>Tracheophyta</taxon>
        <taxon>Spermatophyta</taxon>
        <taxon>Magnoliopsida</taxon>
        <taxon>eudicotyledons</taxon>
        <taxon>Gunneridae</taxon>
        <taxon>Pentapetalae</taxon>
        <taxon>asterids</taxon>
        <taxon>campanulids</taxon>
        <taxon>Asterales</taxon>
        <taxon>Asteraceae</taxon>
        <taxon>Asteroideae</taxon>
        <taxon>Anthemideae</taxon>
        <taxon>Anthemidinae</taxon>
        <taxon>Tanacetum</taxon>
    </lineage>
</organism>
<sequence>MDEPNITMEEYIRLKEEKVLNNTPTSEGTHSYEPTVSPPDENKIDFRISLDKSDDEDYTIIFDEISISYKIISINVLKTDSENDTNNMLSLPKTTVNYLDDLDFFNKFENEFPAIVYKDGLTPKSDLEIKPLVSSERIDGFNINDESSSEYNENVLYFNDLFNIIHPDDFKIKKDNDGNDIDIIQSSEDGVGVGCCRYAVFSDGRCLEGDDMGTDYLGVGVTHGARDGKGWHAKGRKSRARLSGGNFIRHLAMHFGLVSDEGLRGLQVVTQELPLIDLHELGRLNICTRYGDTWSWIAHGPERQQAGAAGTHKDDEVGPTVEERRVRPRTGDASTFATPDTDAQPDP</sequence>
<reference evidence="2" key="1">
    <citation type="journal article" date="2019" name="Sci. Rep.">
        <title>Draft genome of Tanacetum cinerariifolium, the natural source of mosquito coil.</title>
        <authorList>
            <person name="Yamashiro T."/>
            <person name="Shiraishi A."/>
            <person name="Satake H."/>
            <person name="Nakayama K."/>
        </authorList>
    </citation>
    <scope>NUCLEOTIDE SEQUENCE</scope>
</reference>